<dbReference type="GO" id="GO:0005634">
    <property type="term" value="C:nucleus"/>
    <property type="evidence" value="ECO:0007669"/>
    <property type="project" value="UniProtKB-SubCell"/>
</dbReference>
<feature type="region of interest" description="Disordered" evidence="7">
    <location>
        <begin position="25"/>
        <end position="66"/>
    </location>
</feature>
<dbReference type="InterPro" id="IPR046347">
    <property type="entry name" value="bZIP_sf"/>
</dbReference>
<dbReference type="OMA" id="GPFTCAE"/>
<sequence>MPGKAAVTEAPQKSCPFVLKKMMDIPPPNILEEGDDEIEKEKLCSSEDVEGGGAGAASAGGGSGGGGVSASLTPAIWEKTIPYDGETFHLEYMDLDEFLLENGIPVTLEEEEQLQKSLPSVAGKASASGQILHSPRTVILQKPYLYPSSPSLFILAGGNSKERNTPSPIDPDAIEVDINFQPDPTDLVLSSVPGGELFNPRKHKFSEEELKPQPMIKKAKKVFVPDEQKDEKYWSRRKKNNVAAKRSRDARRLKENQITVRASFLERENAALRQQVAELRKDCGRCKNILIRYEAKYGPL</sequence>
<name>A0A3Q3VWM8_MOLML</name>
<dbReference type="InterPro" id="IPR040223">
    <property type="entry name" value="PAR_bZIP"/>
</dbReference>
<dbReference type="CDD" id="cd14695">
    <property type="entry name" value="bZIP_HLF"/>
    <property type="match status" value="1"/>
</dbReference>
<accession>A0A3Q3VWM8</accession>
<keyword evidence="5" id="KW-0804">Transcription</keyword>
<evidence type="ECO:0000256" key="5">
    <source>
        <dbReference type="ARBA" id="ARBA00023163"/>
    </source>
</evidence>
<dbReference type="Ensembl" id="ENSMMOT00000003414.1">
    <property type="protein sequence ID" value="ENSMMOP00000003362.1"/>
    <property type="gene ID" value="ENSMMOG00000002696.1"/>
</dbReference>
<evidence type="ECO:0000256" key="4">
    <source>
        <dbReference type="ARBA" id="ARBA00023125"/>
    </source>
</evidence>
<proteinExistence type="inferred from homology"/>
<evidence type="ECO:0000256" key="6">
    <source>
        <dbReference type="ARBA" id="ARBA00023242"/>
    </source>
</evidence>
<dbReference type="GO" id="GO:0000978">
    <property type="term" value="F:RNA polymerase II cis-regulatory region sequence-specific DNA binding"/>
    <property type="evidence" value="ECO:0007669"/>
    <property type="project" value="TreeGrafter"/>
</dbReference>
<feature type="compositionally biased region" description="Gly residues" evidence="7">
    <location>
        <begin position="51"/>
        <end position="66"/>
    </location>
</feature>
<comment type="similarity">
    <text evidence="2">Belongs to the bZIP family. PAR subfamily.</text>
</comment>
<keyword evidence="6" id="KW-0539">Nucleus</keyword>
<dbReference type="Proteomes" id="UP000261620">
    <property type="component" value="Unplaced"/>
</dbReference>
<dbReference type="PANTHER" id="PTHR11988">
    <property type="entry name" value="THYROTROPH EMBRYONIC FACTOR RELATED"/>
    <property type="match status" value="1"/>
</dbReference>
<protein>
    <recommendedName>
        <fullName evidence="8">BZIP domain-containing protein</fullName>
    </recommendedName>
</protein>
<dbReference type="SUPFAM" id="SSF57959">
    <property type="entry name" value="Leucine zipper domain"/>
    <property type="match status" value="1"/>
</dbReference>
<feature type="domain" description="BZIP" evidence="8">
    <location>
        <begin position="230"/>
        <end position="293"/>
    </location>
</feature>
<evidence type="ECO:0000259" key="8">
    <source>
        <dbReference type="PROSITE" id="PS50217"/>
    </source>
</evidence>
<keyword evidence="10" id="KW-1185">Reference proteome</keyword>
<dbReference type="GO" id="GO:0000981">
    <property type="term" value="F:DNA-binding transcription factor activity, RNA polymerase II-specific"/>
    <property type="evidence" value="ECO:0007669"/>
    <property type="project" value="TreeGrafter"/>
</dbReference>
<dbReference type="InterPro" id="IPR004827">
    <property type="entry name" value="bZIP"/>
</dbReference>
<dbReference type="SMART" id="SM00338">
    <property type="entry name" value="BRLZ"/>
    <property type="match status" value="1"/>
</dbReference>
<comment type="subcellular location">
    <subcellularLocation>
        <location evidence="1">Nucleus</location>
    </subcellularLocation>
</comment>
<dbReference type="FunFam" id="1.20.5.170:FF:000007">
    <property type="entry name" value="hepatic leukemia factor isoform X2"/>
    <property type="match status" value="1"/>
</dbReference>
<evidence type="ECO:0000313" key="10">
    <source>
        <dbReference type="Proteomes" id="UP000261620"/>
    </source>
</evidence>
<reference evidence="9" key="2">
    <citation type="submission" date="2025-09" db="UniProtKB">
        <authorList>
            <consortium name="Ensembl"/>
        </authorList>
    </citation>
    <scope>IDENTIFICATION</scope>
</reference>
<dbReference type="PROSITE" id="PS50217">
    <property type="entry name" value="BZIP"/>
    <property type="match status" value="1"/>
</dbReference>
<evidence type="ECO:0000256" key="7">
    <source>
        <dbReference type="SAM" id="MobiDB-lite"/>
    </source>
</evidence>
<keyword evidence="4" id="KW-0238">DNA-binding</keyword>
<dbReference type="STRING" id="94237.ENSMMOP00000003362"/>
<dbReference type="Gene3D" id="1.20.5.170">
    <property type="match status" value="1"/>
</dbReference>
<evidence type="ECO:0000256" key="2">
    <source>
        <dbReference type="ARBA" id="ARBA00009208"/>
    </source>
</evidence>
<dbReference type="PANTHER" id="PTHR11988:SF47">
    <property type="entry name" value="TEF TRANSCRIPTION FACTOR, PAR BZIP FAMILY MEMBER B"/>
    <property type="match status" value="1"/>
</dbReference>
<organism evidence="9 10">
    <name type="scientific">Mola mola</name>
    <name type="common">Ocean sunfish</name>
    <name type="synonym">Tetraodon mola</name>
    <dbReference type="NCBI Taxonomy" id="94237"/>
    <lineage>
        <taxon>Eukaryota</taxon>
        <taxon>Metazoa</taxon>
        <taxon>Chordata</taxon>
        <taxon>Craniata</taxon>
        <taxon>Vertebrata</taxon>
        <taxon>Euteleostomi</taxon>
        <taxon>Actinopterygii</taxon>
        <taxon>Neopterygii</taxon>
        <taxon>Teleostei</taxon>
        <taxon>Neoteleostei</taxon>
        <taxon>Acanthomorphata</taxon>
        <taxon>Eupercaria</taxon>
        <taxon>Tetraodontiformes</taxon>
        <taxon>Molidae</taxon>
        <taxon>Mola</taxon>
    </lineage>
</organism>
<dbReference type="Pfam" id="PF07716">
    <property type="entry name" value="bZIP_2"/>
    <property type="match status" value="1"/>
</dbReference>
<dbReference type="AlphaFoldDB" id="A0A3Q3VWM8"/>
<evidence type="ECO:0000256" key="3">
    <source>
        <dbReference type="ARBA" id="ARBA00023015"/>
    </source>
</evidence>
<reference evidence="9" key="1">
    <citation type="submission" date="2025-08" db="UniProtKB">
        <authorList>
            <consortium name="Ensembl"/>
        </authorList>
    </citation>
    <scope>IDENTIFICATION</scope>
</reference>
<keyword evidence="3" id="KW-0805">Transcription regulation</keyword>
<evidence type="ECO:0000256" key="1">
    <source>
        <dbReference type="ARBA" id="ARBA00004123"/>
    </source>
</evidence>
<evidence type="ECO:0000313" key="9">
    <source>
        <dbReference type="Ensembl" id="ENSMMOP00000003362.1"/>
    </source>
</evidence>